<name>A0ABT3TET2_9GAMM</name>
<dbReference type="Proteomes" id="UP001143362">
    <property type="component" value="Unassembled WGS sequence"/>
</dbReference>
<organism evidence="3 4">
    <name type="scientific">Candidatus Litorirhabdus singularis</name>
    <dbReference type="NCBI Taxonomy" id="2518993"/>
    <lineage>
        <taxon>Bacteria</taxon>
        <taxon>Pseudomonadati</taxon>
        <taxon>Pseudomonadota</taxon>
        <taxon>Gammaproteobacteria</taxon>
        <taxon>Cellvibrionales</taxon>
        <taxon>Halieaceae</taxon>
        <taxon>Candidatus Litorirhabdus</taxon>
    </lineage>
</organism>
<accession>A0ABT3TET2</accession>
<dbReference type="Pfam" id="PF00534">
    <property type="entry name" value="Glycos_transf_1"/>
    <property type="match status" value="1"/>
</dbReference>
<proteinExistence type="predicted"/>
<dbReference type="InterPro" id="IPR028098">
    <property type="entry name" value="Glyco_trans_4-like_N"/>
</dbReference>
<feature type="domain" description="Glycosyl transferase family 1" evidence="1">
    <location>
        <begin position="182"/>
        <end position="334"/>
    </location>
</feature>
<reference evidence="3" key="1">
    <citation type="submission" date="2019-02" db="EMBL/GenBank/DDBJ databases">
        <authorList>
            <person name="Li S.-H."/>
        </authorList>
    </citation>
    <scope>NUCLEOTIDE SEQUENCE</scope>
    <source>
        <strain evidence="3">IMCC14734</strain>
    </source>
</reference>
<comment type="caution">
    <text evidence="3">The sequence shown here is derived from an EMBL/GenBank/DDBJ whole genome shotgun (WGS) entry which is preliminary data.</text>
</comment>
<keyword evidence="4" id="KW-1185">Reference proteome</keyword>
<dbReference type="InterPro" id="IPR001296">
    <property type="entry name" value="Glyco_trans_1"/>
</dbReference>
<dbReference type="RefSeq" id="WP_279244793.1">
    <property type="nucleotide sequence ID" value="NZ_SHNN01000001.1"/>
</dbReference>
<dbReference type="EMBL" id="SHNN01000001">
    <property type="protein sequence ID" value="MCX2980818.1"/>
    <property type="molecule type" value="Genomic_DNA"/>
</dbReference>
<feature type="domain" description="Glycosyltransferase subfamily 4-like N-terminal" evidence="2">
    <location>
        <begin position="16"/>
        <end position="165"/>
    </location>
</feature>
<dbReference type="Pfam" id="PF13439">
    <property type="entry name" value="Glyco_transf_4"/>
    <property type="match status" value="1"/>
</dbReference>
<evidence type="ECO:0000259" key="2">
    <source>
        <dbReference type="Pfam" id="PF13439"/>
    </source>
</evidence>
<evidence type="ECO:0000313" key="3">
    <source>
        <dbReference type="EMBL" id="MCX2980818.1"/>
    </source>
</evidence>
<dbReference type="Gene3D" id="3.40.50.2000">
    <property type="entry name" value="Glycogen Phosphorylase B"/>
    <property type="match status" value="2"/>
</dbReference>
<sequence>MSKVRVLQIIKGLGLGGAERVVCDIVRTLDHSRYELTVAYLLPHKNALVAELEALGVEVVCLSEGDGMGVASSLRLWRLLSSKQFDLVHAHLPSTGIWLRLFRPFFSFRLLYTEHNLWSSYGLLIRWLNRLTYPLNSVSMSCSVQVWRSAGERGIVIRNGIDLDRFQVSPAKDMAGNARICVAICVANLNPKKNHAMLLEAVATMPLREGFRLLLVGQDGHCREALEGQAAALGLSDIVIFHGPSADVVGLIAGADIFVLSSQFEGLPISLLEAMAAGLPAVCTNVGGISEALIDGETGYLVAKSDTERFSLRLSELVDNESKRRDFGAAARKRAELNFGLEKMVASLDAIYCKQLAQ</sequence>
<dbReference type="SUPFAM" id="SSF53756">
    <property type="entry name" value="UDP-Glycosyltransferase/glycogen phosphorylase"/>
    <property type="match status" value="1"/>
</dbReference>
<evidence type="ECO:0000259" key="1">
    <source>
        <dbReference type="Pfam" id="PF00534"/>
    </source>
</evidence>
<protein>
    <submittedName>
        <fullName evidence="3">Glycosyltransferase</fullName>
    </submittedName>
</protein>
<gene>
    <name evidence="3" type="ORF">EYC98_08000</name>
</gene>
<evidence type="ECO:0000313" key="4">
    <source>
        <dbReference type="Proteomes" id="UP001143362"/>
    </source>
</evidence>
<dbReference type="PANTHER" id="PTHR12526">
    <property type="entry name" value="GLYCOSYLTRANSFERASE"/>
    <property type="match status" value="1"/>
</dbReference>